<evidence type="ECO:0000313" key="2">
    <source>
        <dbReference type="EMBL" id="MFC5951651.1"/>
    </source>
</evidence>
<name>A0ABW1ID52_9PSEU</name>
<dbReference type="RefSeq" id="WP_379569806.1">
    <property type="nucleotide sequence ID" value="NZ_JBHSQK010000079.1"/>
</dbReference>
<feature type="region of interest" description="Disordered" evidence="1">
    <location>
        <begin position="1"/>
        <end position="64"/>
    </location>
</feature>
<reference evidence="3" key="1">
    <citation type="journal article" date="2019" name="Int. J. Syst. Evol. Microbiol.">
        <title>The Global Catalogue of Microorganisms (GCM) 10K type strain sequencing project: providing services to taxonomists for standard genome sequencing and annotation.</title>
        <authorList>
            <consortium name="The Broad Institute Genomics Platform"/>
            <consortium name="The Broad Institute Genome Sequencing Center for Infectious Disease"/>
            <person name="Wu L."/>
            <person name="Ma J."/>
        </authorList>
    </citation>
    <scope>NUCLEOTIDE SEQUENCE [LARGE SCALE GENOMIC DNA]</scope>
    <source>
        <strain evidence="3">CGMCC 4.7397</strain>
    </source>
</reference>
<keyword evidence="3" id="KW-1185">Reference proteome</keyword>
<comment type="caution">
    <text evidence="2">The sequence shown here is derived from an EMBL/GenBank/DDBJ whole genome shotgun (WGS) entry which is preliminary data.</text>
</comment>
<dbReference type="Proteomes" id="UP001596119">
    <property type="component" value="Unassembled WGS sequence"/>
</dbReference>
<protein>
    <submittedName>
        <fullName evidence="2">Uncharacterized protein</fullName>
    </submittedName>
</protein>
<evidence type="ECO:0000313" key="3">
    <source>
        <dbReference type="Proteomes" id="UP001596119"/>
    </source>
</evidence>
<evidence type="ECO:0000256" key="1">
    <source>
        <dbReference type="SAM" id="MobiDB-lite"/>
    </source>
</evidence>
<proteinExistence type="predicted"/>
<accession>A0ABW1ID52</accession>
<dbReference type="EMBL" id="JBHSQK010000079">
    <property type="protein sequence ID" value="MFC5951651.1"/>
    <property type="molecule type" value="Genomic_DNA"/>
</dbReference>
<sequence length="64" mass="6152">MSVALGGASADASAASSTADGSVSGSTVRGGYGDLPRTTIVPRSIRRISASRRSASSSGPAATP</sequence>
<organism evidence="2 3">
    <name type="scientific">Pseudonocardia lutea</name>
    <dbReference type="NCBI Taxonomy" id="2172015"/>
    <lineage>
        <taxon>Bacteria</taxon>
        <taxon>Bacillati</taxon>
        <taxon>Actinomycetota</taxon>
        <taxon>Actinomycetes</taxon>
        <taxon>Pseudonocardiales</taxon>
        <taxon>Pseudonocardiaceae</taxon>
        <taxon>Pseudonocardia</taxon>
    </lineage>
</organism>
<feature type="compositionally biased region" description="Low complexity" evidence="1">
    <location>
        <begin position="1"/>
        <end position="27"/>
    </location>
</feature>
<gene>
    <name evidence="2" type="ORF">ACFQH9_25625</name>
</gene>